<accession>A0A2M6UWW7</accession>
<name>A0A2M6UWW7_9HYPH</name>
<proteinExistence type="predicted"/>
<evidence type="ECO:0000313" key="2">
    <source>
        <dbReference type="EMBL" id="PIT70679.1"/>
    </source>
</evidence>
<reference evidence="2 3" key="1">
    <citation type="submission" date="2017-06" db="EMBL/GenBank/DDBJ databases">
        <title>Draft genome of Bartonella tribocorum C635.</title>
        <authorList>
            <person name="Hadjadj L."/>
            <person name="Jiyipong T."/>
            <person name="Diene S.M."/>
            <person name="Morand S."/>
            <person name="Rolain J.-M."/>
        </authorList>
    </citation>
    <scope>NUCLEOTIDE SEQUENCE [LARGE SCALE GENOMIC DNA]</scope>
    <source>
        <strain evidence="2 3">C635</strain>
    </source>
</reference>
<comment type="caution">
    <text evidence="2">The sequence shown here is derived from an EMBL/GenBank/DDBJ whole genome shotgun (WGS) entry which is preliminary data.</text>
</comment>
<sequence length="178" mass="21053">MQKNIFSRSKKNILLAVPETCYQTFPFFSIPDITLYFYRIKPTYQCNMEPERKVILYAPSFFALWALNYAVKNHSLFSSIFCYGKQWASPLALIWLKLRLQNERRLMGSDVPSPMIMKALRQHITAHDYSALPIGTWLHFVKNYKMNCKNLSIPIFWLDNYKNEINTQQIISILQDEI</sequence>
<dbReference type="Proteomes" id="UP000230791">
    <property type="component" value="Unassembled WGS sequence"/>
</dbReference>
<evidence type="ECO:0000256" key="1">
    <source>
        <dbReference type="SAM" id="Phobius"/>
    </source>
</evidence>
<protein>
    <submittedName>
        <fullName evidence="2">Uncharacterized protein</fullName>
    </submittedName>
</protein>
<keyword evidence="1" id="KW-0812">Transmembrane</keyword>
<dbReference type="AlphaFoldDB" id="A0A2M6UWW7"/>
<dbReference type="EMBL" id="NJPP01000004">
    <property type="protein sequence ID" value="PIT70679.1"/>
    <property type="molecule type" value="Genomic_DNA"/>
</dbReference>
<dbReference type="OrthoDB" id="7926673at2"/>
<dbReference type="RefSeq" id="WP_100130254.1">
    <property type="nucleotide sequence ID" value="NZ_CADDYJ010000004.1"/>
</dbReference>
<organism evidence="2 3">
    <name type="scientific">Bartonella tribocorum</name>
    <dbReference type="NCBI Taxonomy" id="85701"/>
    <lineage>
        <taxon>Bacteria</taxon>
        <taxon>Pseudomonadati</taxon>
        <taxon>Pseudomonadota</taxon>
        <taxon>Alphaproteobacteria</taxon>
        <taxon>Hyphomicrobiales</taxon>
        <taxon>Bartonellaceae</taxon>
        <taxon>Bartonella</taxon>
    </lineage>
</organism>
<keyword evidence="1" id="KW-1133">Transmembrane helix</keyword>
<gene>
    <name evidence="2" type="ORF">CEV08_02705</name>
</gene>
<keyword evidence="1" id="KW-0472">Membrane</keyword>
<feature type="transmembrane region" description="Helical" evidence="1">
    <location>
        <begin position="54"/>
        <end position="71"/>
    </location>
</feature>
<evidence type="ECO:0000313" key="3">
    <source>
        <dbReference type="Proteomes" id="UP000230791"/>
    </source>
</evidence>